<gene>
    <name evidence="1" type="ORF">LCGC14_1048800</name>
</gene>
<comment type="caution">
    <text evidence="1">The sequence shown here is derived from an EMBL/GenBank/DDBJ whole genome shotgun (WGS) entry which is preliminary data.</text>
</comment>
<protein>
    <submittedName>
        <fullName evidence="1">Uncharacterized protein</fullName>
    </submittedName>
</protein>
<sequence length="195" mass="20333">MATTDYDQTDTAQVCGLNEAACVGLGGTVEVGKQAEIGVGLGSTEFTASVAANADRQQELSFEIIIPSDVINPTDTDDIVLNLNFTTGHMDVTLENAFICRINSSCANQETIVSEASLGVPTDSGLQAVTLPFVNSVTFAAGDKAILRLAFSNSGSMFTRTVGITPNQVLELPFNQPAPTATLQSSTLLLTGVGR</sequence>
<dbReference type="EMBL" id="LAZR01004373">
    <property type="protein sequence ID" value="KKN09212.1"/>
    <property type="molecule type" value="Genomic_DNA"/>
</dbReference>
<proteinExistence type="predicted"/>
<name>A0A0F9NB97_9ZZZZ</name>
<dbReference type="AlphaFoldDB" id="A0A0F9NB97"/>
<accession>A0A0F9NB97</accession>
<organism evidence="1">
    <name type="scientific">marine sediment metagenome</name>
    <dbReference type="NCBI Taxonomy" id="412755"/>
    <lineage>
        <taxon>unclassified sequences</taxon>
        <taxon>metagenomes</taxon>
        <taxon>ecological metagenomes</taxon>
    </lineage>
</organism>
<evidence type="ECO:0000313" key="1">
    <source>
        <dbReference type="EMBL" id="KKN09212.1"/>
    </source>
</evidence>
<reference evidence="1" key="1">
    <citation type="journal article" date="2015" name="Nature">
        <title>Complex archaea that bridge the gap between prokaryotes and eukaryotes.</title>
        <authorList>
            <person name="Spang A."/>
            <person name="Saw J.H."/>
            <person name="Jorgensen S.L."/>
            <person name="Zaremba-Niedzwiedzka K."/>
            <person name="Martijn J."/>
            <person name="Lind A.E."/>
            <person name="van Eijk R."/>
            <person name="Schleper C."/>
            <person name="Guy L."/>
            <person name="Ettema T.J."/>
        </authorList>
    </citation>
    <scope>NUCLEOTIDE SEQUENCE</scope>
</reference>